<dbReference type="RefSeq" id="WP_098368618.1">
    <property type="nucleotide sequence ID" value="NZ_JARSYC010000071.1"/>
</dbReference>
<dbReference type="EMBL" id="NTUS01000013">
    <property type="protein sequence ID" value="PFB09116.1"/>
    <property type="molecule type" value="Genomic_DNA"/>
</dbReference>
<evidence type="ECO:0000313" key="1">
    <source>
        <dbReference type="EMBL" id="PFB09116.1"/>
    </source>
</evidence>
<evidence type="ECO:0000313" key="2">
    <source>
        <dbReference type="Proteomes" id="UP000220397"/>
    </source>
</evidence>
<protein>
    <submittedName>
        <fullName evidence="1">Uncharacterized protein</fullName>
    </submittedName>
</protein>
<dbReference type="Proteomes" id="UP000220397">
    <property type="component" value="Unassembled WGS sequence"/>
</dbReference>
<dbReference type="AlphaFoldDB" id="A0A9X6VE17"/>
<reference evidence="1 2" key="1">
    <citation type="submission" date="2017-09" db="EMBL/GenBank/DDBJ databases">
        <title>Large-scale bioinformatics analysis of Bacillus genomes uncovers conserved roles of natural products in bacterial physiology.</title>
        <authorList>
            <consortium name="Agbiome Team Llc"/>
            <person name="Bleich R.M."/>
            <person name="Kirk G.J."/>
            <person name="Santa Maria K.C."/>
            <person name="Allen S.E."/>
            <person name="Farag S."/>
            <person name="Shank E.A."/>
            <person name="Bowers A."/>
        </authorList>
    </citation>
    <scope>NUCLEOTIDE SEQUENCE [LARGE SCALE GENOMIC DNA]</scope>
    <source>
        <strain evidence="1 2">AFS015413</strain>
    </source>
</reference>
<name>A0A9X6VE17_BACTU</name>
<proteinExistence type="predicted"/>
<sequence length="96" mass="11408">MTTDTYKGFLTTEIEGEDVQLPPVTLKNDEEIIRFCYRNRQKMKEVIVQDKDEFCLFHIKDNKTIFPLEAVENEKKLAKQWGVEVAEIDWEKLSRI</sequence>
<gene>
    <name evidence="1" type="ORF">CN398_05635</name>
</gene>
<organism evidence="1 2">
    <name type="scientific">Bacillus thuringiensis</name>
    <dbReference type="NCBI Taxonomy" id="1428"/>
    <lineage>
        <taxon>Bacteria</taxon>
        <taxon>Bacillati</taxon>
        <taxon>Bacillota</taxon>
        <taxon>Bacilli</taxon>
        <taxon>Bacillales</taxon>
        <taxon>Bacillaceae</taxon>
        <taxon>Bacillus</taxon>
        <taxon>Bacillus cereus group</taxon>
    </lineage>
</organism>
<accession>A0A9X6VE17</accession>
<comment type="caution">
    <text evidence="1">The sequence shown here is derived from an EMBL/GenBank/DDBJ whole genome shotgun (WGS) entry which is preliminary data.</text>
</comment>